<dbReference type="Proteomes" id="UP000757232">
    <property type="component" value="Unassembled WGS sequence"/>
</dbReference>
<evidence type="ECO:0000313" key="4">
    <source>
        <dbReference type="Proteomes" id="UP000757232"/>
    </source>
</evidence>
<evidence type="ECO:0000313" key="3">
    <source>
        <dbReference type="EMBL" id="OCB87348.1"/>
    </source>
</evidence>
<feature type="region of interest" description="Disordered" evidence="1">
    <location>
        <begin position="119"/>
        <end position="143"/>
    </location>
</feature>
<comment type="caution">
    <text evidence="3">The sequence shown here is derived from an EMBL/GenBank/DDBJ whole genome shotgun (WGS) entry which is preliminary data.</text>
</comment>
<proteinExistence type="predicted"/>
<name>A0A9Q5N879_SANBA</name>
<keyword evidence="2" id="KW-0472">Membrane</keyword>
<reference evidence="3" key="1">
    <citation type="submission" date="2016-06" db="EMBL/GenBank/DDBJ databases">
        <title>Draft Genome sequence of the fungus Inonotus baumii.</title>
        <authorList>
            <person name="Zhu H."/>
            <person name="Lin W."/>
        </authorList>
    </citation>
    <scope>NUCLEOTIDE SEQUENCE</scope>
    <source>
        <strain evidence="3">821</strain>
    </source>
</reference>
<evidence type="ECO:0000256" key="2">
    <source>
        <dbReference type="SAM" id="Phobius"/>
    </source>
</evidence>
<keyword evidence="4" id="KW-1185">Reference proteome</keyword>
<gene>
    <name evidence="3" type="ORF">A7U60_g5487</name>
</gene>
<sequence length="465" mass="52507">MAALPSDGGQVLFPSENAHYFKYCEHSSTASEKNFELRLAKRVYCVKSARGEPSSLVHMQSVYYCPSKNTYNRLEWALFLVLMLRRTLAATAIVFFFYILTDWSIRFLMSTVAERPTLTPTAGVGSDSNSYSREKLRNGRRSSRNNTIHEYERLHKFKKLCEDHAQLTLQVRGLLIALGDGKPAAEALTELDRSFQKLRCRETASKVLETFNELDVFDNKFFGSLKEIRKHAKVIAAKIDFEYGKRRKQDYWQQVKSECQLDSYLESVFEPLISELKTFVDGLKHIAEKGELSFQPVEARDQRDQNLTTVATFLSGVTASTLQITIVFSPMIWRQSSVYRPNLALSTLADAIFHDGPMYALTAALLTFAIGLCLLAFLVANQEGVLASAIIPVAFVGVHACSISILCAFAHNTCEELEEIGFDGDKGDIEKANLIVMTLLLYQRAIKTPPRFRINSVEETVESRR</sequence>
<dbReference type="OrthoDB" id="972532at2759"/>
<accession>A0A9Q5N879</accession>
<feature type="transmembrane region" description="Helical" evidence="2">
    <location>
        <begin position="386"/>
        <end position="411"/>
    </location>
</feature>
<dbReference type="EMBL" id="LNZH02000192">
    <property type="protein sequence ID" value="OCB87348.1"/>
    <property type="molecule type" value="Genomic_DNA"/>
</dbReference>
<organism evidence="3 4">
    <name type="scientific">Sanghuangporus baumii</name>
    <name type="common">Phellinus baumii</name>
    <dbReference type="NCBI Taxonomy" id="108892"/>
    <lineage>
        <taxon>Eukaryota</taxon>
        <taxon>Fungi</taxon>
        <taxon>Dikarya</taxon>
        <taxon>Basidiomycota</taxon>
        <taxon>Agaricomycotina</taxon>
        <taxon>Agaricomycetes</taxon>
        <taxon>Hymenochaetales</taxon>
        <taxon>Hymenochaetaceae</taxon>
        <taxon>Sanghuangporus</taxon>
    </lineage>
</organism>
<dbReference type="AlphaFoldDB" id="A0A9Q5N879"/>
<evidence type="ECO:0000256" key="1">
    <source>
        <dbReference type="SAM" id="MobiDB-lite"/>
    </source>
</evidence>
<protein>
    <submittedName>
        <fullName evidence="3">Uncharacterized protein</fullName>
    </submittedName>
</protein>
<keyword evidence="2" id="KW-0812">Transmembrane</keyword>
<keyword evidence="2" id="KW-1133">Transmembrane helix</keyword>
<feature type="transmembrane region" description="Helical" evidence="2">
    <location>
        <begin position="76"/>
        <end position="100"/>
    </location>
</feature>
<feature type="transmembrane region" description="Helical" evidence="2">
    <location>
        <begin position="358"/>
        <end position="379"/>
    </location>
</feature>
<feature type="transmembrane region" description="Helical" evidence="2">
    <location>
        <begin position="310"/>
        <end position="333"/>
    </location>
</feature>